<protein>
    <submittedName>
        <fullName evidence="1">Uncharacterized protein</fullName>
    </submittedName>
</protein>
<name>A0ACB8UIW7_9APHY</name>
<evidence type="ECO:0000313" key="1">
    <source>
        <dbReference type="EMBL" id="KAI0094279.1"/>
    </source>
</evidence>
<gene>
    <name evidence="1" type="ORF">BDY19DRAFT_988139</name>
</gene>
<proteinExistence type="predicted"/>
<comment type="caution">
    <text evidence="1">The sequence shown here is derived from an EMBL/GenBank/DDBJ whole genome shotgun (WGS) entry which is preliminary data.</text>
</comment>
<sequence length="493" mass="55520">MSTILTTSQSGFLNATPRLPLELVHLILRNLSPSLDKPTLSSCALVHTSWSTFSRRLLFQCIQLDALTMPQHAHPEFTHINMPDFSGFLMFMRDNPLLAHSVQQMEISGFVRSCWKDPARYNTGMEDMWAWMELDVYDEFVWEWDWDAKKLKGMPSSCRWTKLPRELLHALVATPRLFPKLEGLALNSLFVEYGSEDVRLLADIPELPLKELVLCEVGTTANSNRALLQFLNLFNSTHITIDTFPTPDSDPSTAIPTAYTQELASIIGFKRTTSLEIAGNPDASFTMELLKAAPAFSNNLTKLELHIRDTCEVASLSSLLKTIGRNLKKLSIDLRPVCYVSKPEVHMDHSTYVAFMRNFTLFPCTSLTHFKLSFSISFDYSGASNALDCTPQLLTTLSPSVSHITLFINFPFVVQAAAINLNWNDVHFALVRMGSGSRGVRGLGGKGMGVRDVRIVVANEGVKVNVEERENVEILFKEKFYMIKDILRVEFEP</sequence>
<accession>A0ACB8UIW7</accession>
<dbReference type="EMBL" id="MU274900">
    <property type="protein sequence ID" value="KAI0094279.1"/>
    <property type="molecule type" value="Genomic_DNA"/>
</dbReference>
<keyword evidence="2" id="KW-1185">Reference proteome</keyword>
<dbReference type="Proteomes" id="UP001055072">
    <property type="component" value="Unassembled WGS sequence"/>
</dbReference>
<reference evidence="1" key="1">
    <citation type="journal article" date="2021" name="Environ. Microbiol.">
        <title>Gene family expansions and transcriptome signatures uncover fungal adaptations to wood decay.</title>
        <authorList>
            <person name="Hage H."/>
            <person name="Miyauchi S."/>
            <person name="Viragh M."/>
            <person name="Drula E."/>
            <person name="Min B."/>
            <person name="Chaduli D."/>
            <person name="Navarro D."/>
            <person name="Favel A."/>
            <person name="Norest M."/>
            <person name="Lesage-Meessen L."/>
            <person name="Balint B."/>
            <person name="Merenyi Z."/>
            <person name="de Eugenio L."/>
            <person name="Morin E."/>
            <person name="Martinez A.T."/>
            <person name="Baldrian P."/>
            <person name="Stursova M."/>
            <person name="Martinez M.J."/>
            <person name="Novotny C."/>
            <person name="Magnuson J.K."/>
            <person name="Spatafora J.W."/>
            <person name="Maurice S."/>
            <person name="Pangilinan J."/>
            <person name="Andreopoulos W."/>
            <person name="LaButti K."/>
            <person name="Hundley H."/>
            <person name="Na H."/>
            <person name="Kuo A."/>
            <person name="Barry K."/>
            <person name="Lipzen A."/>
            <person name="Henrissat B."/>
            <person name="Riley R."/>
            <person name="Ahrendt S."/>
            <person name="Nagy L.G."/>
            <person name="Grigoriev I.V."/>
            <person name="Martin F."/>
            <person name="Rosso M.N."/>
        </authorList>
    </citation>
    <scope>NUCLEOTIDE SEQUENCE</scope>
    <source>
        <strain evidence="1">CBS 384.51</strain>
    </source>
</reference>
<organism evidence="1 2">
    <name type="scientific">Irpex rosettiformis</name>
    <dbReference type="NCBI Taxonomy" id="378272"/>
    <lineage>
        <taxon>Eukaryota</taxon>
        <taxon>Fungi</taxon>
        <taxon>Dikarya</taxon>
        <taxon>Basidiomycota</taxon>
        <taxon>Agaricomycotina</taxon>
        <taxon>Agaricomycetes</taxon>
        <taxon>Polyporales</taxon>
        <taxon>Irpicaceae</taxon>
        <taxon>Irpex</taxon>
    </lineage>
</organism>
<evidence type="ECO:0000313" key="2">
    <source>
        <dbReference type="Proteomes" id="UP001055072"/>
    </source>
</evidence>